<dbReference type="RefSeq" id="WP_188229397.1">
    <property type="nucleotide sequence ID" value="NZ_JACVXB010000002.1"/>
</dbReference>
<dbReference type="GO" id="GO:0004563">
    <property type="term" value="F:beta-N-acetylhexosaminidase activity"/>
    <property type="evidence" value="ECO:0007669"/>
    <property type="project" value="UniProtKB-EC"/>
</dbReference>
<dbReference type="GO" id="GO:0016020">
    <property type="term" value="C:membrane"/>
    <property type="evidence" value="ECO:0007669"/>
    <property type="project" value="TreeGrafter"/>
</dbReference>
<evidence type="ECO:0000259" key="9">
    <source>
        <dbReference type="Pfam" id="PF13472"/>
    </source>
</evidence>
<dbReference type="SUPFAM" id="SSF51445">
    <property type="entry name" value="(Trans)glycosidases"/>
    <property type="match status" value="1"/>
</dbReference>
<evidence type="ECO:0000259" key="8">
    <source>
        <dbReference type="Pfam" id="PF02838"/>
    </source>
</evidence>
<evidence type="ECO:0000313" key="11">
    <source>
        <dbReference type="Proteomes" id="UP000600588"/>
    </source>
</evidence>
<evidence type="ECO:0000259" key="7">
    <source>
        <dbReference type="Pfam" id="PF00728"/>
    </source>
</evidence>
<dbReference type="InterPro" id="IPR029018">
    <property type="entry name" value="Hex-like_dom2"/>
</dbReference>
<dbReference type="InterPro" id="IPR025705">
    <property type="entry name" value="Beta_hexosaminidase_sua/sub"/>
</dbReference>
<reference evidence="10 11" key="1">
    <citation type="submission" date="2020-09" db="EMBL/GenBank/DDBJ databases">
        <title>TT11 complete genome.</title>
        <authorList>
            <person name="Wu Z."/>
        </authorList>
    </citation>
    <scope>NUCLEOTIDE SEQUENCE [LARGE SCALE GENOMIC DNA]</scope>
    <source>
        <strain evidence="10 11">TT11</strain>
    </source>
</reference>
<dbReference type="EMBL" id="JACVXB010000002">
    <property type="protein sequence ID" value="MBD0831603.1"/>
    <property type="molecule type" value="Genomic_DNA"/>
</dbReference>
<feature type="chain" id="PRO_5035232564" description="beta-N-acetylhexosaminidase" evidence="6">
    <location>
        <begin position="22"/>
        <end position="867"/>
    </location>
</feature>
<comment type="similarity">
    <text evidence="2">Belongs to the glycosyl hydrolase 20 family.</text>
</comment>
<accession>A0A8J6Q685</accession>
<dbReference type="InterPro" id="IPR013830">
    <property type="entry name" value="SGNH_hydro"/>
</dbReference>
<dbReference type="PANTHER" id="PTHR22600">
    <property type="entry name" value="BETA-HEXOSAMINIDASE"/>
    <property type="match status" value="1"/>
</dbReference>
<dbReference type="GO" id="GO:0016788">
    <property type="term" value="F:hydrolase activity, acting on ester bonds"/>
    <property type="evidence" value="ECO:0007669"/>
    <property type="project" value="UniProtKB-ARBA"/>
</dbReference>
<dbReference type="PRINTS" id="PR00738">
    <property type="entry name" value="GLHYDRLASE20"/>
</dbReference>
<dbReference type="GO" id="GO:0005975">
    <property type="term" value="P:carbohydrate metabolic process"/>
    <property type="evidence" value="ECO:0007669"/>
    <property type="project" value="InterPro"/>
</dbReference>
<keyword evidence="6" id="KW-0732">Signal</keyword>
<dbReference type="Gene3D" id="3.30.379.10">
    <property type="entry name" value="Chitobiase/beta-hexosaminidase domain 2-like"/>
    <property type="match status" value="1"/>
</dbReference>
<dbReference type="PANTHER" id="PTHR22600:SF57">
    <property type="entry name" value="BETA-N-ACETYLHEXOSAMINIDASE"/>
    <property type="match status" value="1"/>
</dbReference>
<keyword evidence="11" id="KW-1185">Reference proteome</keyword>
<dbReference type="InterPro" id="IPR015883">
    <property type="entry name" value="Glyco_hydro_20_cat"/>
</dbReference>
<evidence type="ECO:0000256" key="6">
    <source>
        <dbReference type="SAM" id="SignalP"/>
    </source>
</evidence>
<protein>
    <recommendedName>
        <fullName evidence="3">beta-N-acetylhexosaminidase</fullName>
        <ecNumber evidence="3">3.2.1.52</ecNumber>
    </recommendedName>
</protein>
<dbReference type="InterPro" id="IPR036514">
    <property type="entry name" value="SGNH_hydro_sf"/>
</dbReference>
<dbReference type="InterPro" id="IPR017853">
    <property type="entry name" value="GH"/>
</dbReference>
<dbReference type="Pfam" id="PF13472">
    <property type="entry name" value="Lipase_GDSL_2"/>
    <property type="match status" value="1"/>
</dbReference>
<organism evidence="10 11">
    <name type="scientific">Aestuariibaculum sediminum</name>
    <dbReference type="NCBI Taxonomy" id="2770637"/>
    <lineage>
        <taxon>Bacteria</taxon>
        <taxon>Pseudomonadati</taxon>
        <taxon>Bacteroidota</taxon>
        <taxon>Flavobacteriia</taxon>
        <taxon>Flavobacteriales</taxon>
        <taxon>Flavobacteriaceae</taxon>
    </lineage>
</organism>
<dbReference type="InterPro" id="IPR015882">
    <property type="entry name" value="HEX_bac_N"/>
</dbReference>
<dbReference type="AlphaFoldDB" id="A0A8J6Q685"/>
<feature type="domain" description="SGNH hydrolase-type esterase" evidence="9">
    <location>
        <begin position="695"/>
        <end position="856"/>
    </location>
</feature>
<feature type="signal peptide" evidence="6">
    <location>
        <begin position="1"/>
        <end position="21"/>
    </location>
</feature>
<feature type="domain" description="Beta-hexosaminidase bacterial type N-terminal" evidence="8">
    <location>
        <begin position="43"/>
        <end position="157"/>
    </location>
</feature>
<evidence type="ECO:0000256" key="1">
    <source>
        <dbReference type="ARBA" id="ARBA00001231"/>
    </source>
</evidence>
<dbReference type="SUPFAM" id="SSF52266">
    <property type="entry name" value="SGNH hydrolase"/>
    <property type="match status" value="1"/>
</dbReference>
<dbReference type="GO" id="GO:0030203">
    <property type="term" value="P:glycosaminoglycan metabolic process"/>
    <property type="evidence" value="ECO:0007669"/>
    <property type="project" value="TreeGrafter"/>
</dbReference>
<evidence type="ECO:0000256" key="4">
    <source>
        <dbReference type="ARBA" id="ARBA00022801"/>
    </source>
</evidence>
<proteinExistence type="inferred from homology"/>
<keyword evidence="4" id="KW-0378">Hydrolase</keyword>
<dbReference type="Gene3D" id="3.40.50.1110">
    <property type="entry name" value="SGNH hydrolase"/>
    <property type="match status" value="1"/>
</dbReference>
<dbReference type="Pfam" id="PF02838">
    <property type="entry name" value="Glyco_hydro_20b"/>
    <property type="match status" value="1"/>
</dbReference>
<dbReference type="Pfam" id="PF00728">
    <property type="entry name" value="Glyco_hydro_20"/>
    <property type="match status" value="1"/>
</dbReference>
<feature type="domain" description="Glycoside hydrolase family 20 catalytic" evidence="7">
    <location>
        <begin position="162"/>
        <end position="272"/>
    </location>
</feature>
<evidence type="ECO:0000256" key="3">
    <source>
        <dbReference type="ARBA" id="ARBA00012663"/>
    </source>
</evidence>
<comment type="caution">
    <text evidence="10">The sequence shown here is derived from an EMBL/GenBank/DDBJ whole genome shotgun (WGS) entry which is preliminary data.</text>
</comment>
<comment type="catalytic activity">
    <reaction evidence="1">
        <text>Hydrolysis of terminal non-reducing N-acetyl-D-hexosamine residues in N-acetyl-beta-D-hexosaminides.</text>
        <dbReference type="EC" id="3.2.1.52"/>
    </reaction>
</comment>
<evidence type="ECO:0000256" key="2">
    <source>
        <dbReference type="ARBA" id="ARBA00006285"/>
    </source>
</evidence>
<evidence type="ECO:0000313" key="10">
    <source>
        <dbReference type="EMBL" id="MBD0831603.1"/>
    </source>
</evidence>
<dbReference type="EC" id="3.2.1.52" evidence="3"/>
<evidence type="ECO:0000256" key="5">
    <source>
        <dbReference type="ARBA" id="ARBA00023295"/>
    </source>
</evidence>
<name>A0A8J6Q685_9FLAO</name>
<sequence length="867" mass="99942">MNSFFKLILVFVLGLITNLNAQDFGNTFESRLSIEELENAPVKLIPYPKTVKWNKGVVTIPTLKMEGDIVLSETSRTLLEDIFNEINDNKTSSDFKLKLSFNSGIQPEGYILKVNESGIDIQFKDEAGQYYALQTLSQLSTKRGEETEIPLCEIIDAPKHKIRGFLLDVGRNFISLDVLKEQLDIMAKYKLNVFQWHLTDRPAWRIESKAYPELNAAKNHRPTRNPGKYYTYDDIRELIAYAKERQIHVIPEIDMPGHSDAFTTAMGFTMHSEEGMKALEVILNEFFKEIPKSMCPVVHLGSDEVHIENPKEFMDRMIEVCEANEREVIVWNPGLKIDQDVIRQTWQSKNLENQGYREIDSWNSYINNSEPMTAIPKILFKPIGYQSNNNILGGIISLWPDVRLANETDFIEQNPLYPSLITYAWTSWTADVSKTSDRYLTMLPGKGTMAFQYFKVFEDYLLKHKHRFFGKKSFQYVRQTEADWWLSQPLTHEETLVLEKELQERLDIDTTKWVKANGNTIILKDRFKQGGYFPKAKTGKTVYAVRTLETDQPQTLKVWLGFETPLRANRVYTGIAEQGKWDSNGGTIWVNGKEITAPVWSNPGWKPSKSSGWGSKEDQEIPWRNEELYWTREPVLIPLKKGKNTIVLRVPSTSDYQNWMFTFAPLEPLKTYSSHYHKRLDIFESERDTENEIIFLGNSITEGGNWKALFPKENVVNRGISGDVTDGILNRIEEVTSSQPSKVFLLVGTNDMARGRSINYVLKGVEEIIKAIQSQSKNTIIYLQSILPINPDVGNKFSGHKANHIKIMEANIQLQKLADEMGIHFINIHKAMRNQNKYLKEKYTHDGLHLTEAGYKKWKKEINKFVN</sequence>
<dbReference type="SUPFAM" id="SSF55545">
    <property type="entry name" value="beta-N-acetylhexosaminidase-like domain"/>
    <property type="match status" value="1"/>
</dbReference>
<dbReference type="Proteomes" id="UP000600588">
    <property type="component" value="Unassembled WGS sequence"/>
</dbReference>
<keyword evidence="5" id="KW-0326">Glycosidase</keyword>
<dbReference type="Gene3D" id="3.20.20.80">
    <property type="entry name" value="Glycosidases"/>
    <property type="match status" value="1"/>
</dbReference>
<gene>
    <name evidence="10" type="ORF">ICJ83_05605</name>
</gene>